<evidence type="ECO:0000256" key="6">
    <source>
        <dbReference type="ARBA" id="ARBA00023014"/>
    </source>
</evidence>
<evidence type="ECO:0000256" key="1">
    <source>
        <dbReference type="ARBA" id="ARBA00009732"/>
    </source>
</evidence>
<evidence type="ECO:0000256" key="12">
    <source>
        <dbReference type="ARBA" id="ARBA00032041"/>
    </source>
</evidence>
<proteinExistence type="inferred from homology"/>
<protein>
    <recommendedName>
        <fullName evidence="10 14">Adenosine 5'-phosphosulfate reductase</fullName>
        <shortName evidence="14">APS reductase</shortName>
        <ecNumber evidence="9 14">1.8.4.10</ecNumber>
    </recommendedName>
    <alternativeName>
        <fullName evidence="12 14">5'-adenylylsulfate reductase</fullName>
    </alternativeName>
    <alternativeName>
        <fullName evidence="11 14">Thioredoxin-dependent 5'-adenylylsulfate reductase</fullName>
    </alternativeName>
</protein>
<dbReference type="GO" id="GO:0004604">
    <property type="term" value="F:phosphoadenylyl-sulfate reductase (thioredoxin) activity"/>
    <property type="evidence" value="ECO:0007669"/>
    <property type="project" value="UniProtKB-UniRule"/>
</dbReference>
<dbReference type="InterPro" id="IPR011798">
    <property type="entry name" value="APS_reductase"/>
</dbReference>
<feature type="binding site" evidence="14">
    <location>
        <position position="206"/>
    </location>
    <ligand>
        <name>[4Fe-4S] cluster</name>
        <dbReference type="ChEBI" id="CHEBI:49883"/>
    </ligand>
</feature>
<dbReference type="PANTHER" id="PTHR46482:SF9">
    <property type="entry name" value="5'-ADENYLYLSULFATE REDUCTASE 1, CHLOROPLASTIC"/>
    <property type="match status" value="1"/>
</dbReference>
<dbReference type="GO" id="GO:0051539">
    <property type="term" value="F:4 iron, 4 sulfur cluster binding"/>
    <property type="evidence" value="ECO:0007669"/>
    <property type="project" value="UniProtKB-UniRule"/>
</dbReference>
<evidence type="ECO:0000256" key="9">
    <source>
        <dbReference type="ARBA" id="ARBA00024386"/>
    </source>
</evidence>
<gene>
    <name evidence="14" type="primary">cysH</name>
    <name evidence="16" type="ORF">H9906_06340</name>
</gene>
<evidence type="ECO:0000256" key="3">
    <source>
        <dbReference type="ARBA" id="ARBA00022723"/>
    </source>
</evidence>
<evidence type="ECO:0000313" key="16">
    <source>
        <dbReference type="EMBL" id="HJD44629.1"/>
    </source>
</evidence>
<evidence type="ECO:0000256" key="11">
    <source>
        <dbReference type="ARBA" id="ARBA00030894"/>
    </source>
</evidence>
<keyword evidence="4 14" id="KW-0560">Oxidoreductase</keyword>
<dbReference type="InterPro" id="IPR014729">
    <property type="entry name" value="Rossmann-like_a/b/a_fold"/>
</dbReference>
<dbReference type="SUPFAM" id="SSF52402">
    <property type="entry name" value="Adenine nucleotide alpha hydrolases-like"/>
    <property type="match status" value="1"/>
</dbReference>
<evidence type="ECO:0000256" key="2">
    <source>
        <dbReference type="ARBA" id="ARBA00022490"/>
    </source>
</evidence>
<dbReference type="HAMAP" id="MF_00063">
    <property type="entry name" value="CysH"/>
    <property type="match status" value="1"/>
</dbReference>
<comment type="pathway">
    <text evidence="8 14">Sulfur metabolism; hydrogen sulfide biosynthesis; sulfite from sulfate.</text>
</comment>
<evidence type="ECO:0000259" key="15">
    <source>
        <dbReference type="Pfam" id="PF01507"/>
    </source>
</evidence>
<keyword evidence="6 14" id="KW-0411">Iron-sulfur</keyword>
<keyword evidence="5 14" id="KW-0408">Iron</keyword>
<dbReference type="EMBL" id="DWUQ01000130">
    <property type="protein sequence ID" value="HJD44629.1"/>
    <property type="molecule type" value="Genomic_DNA"/>
</dbReference>
<dbReference type="EC" id="1.8.4.10" evidence="9 14"/>
<feature type="binding site" evidence="14">
    <location>
        <position position="203"/>
    </location>
    <ligand>
        <name>[4Fe-4S] cluster</name>
        <dbReference type="ChEBI" id="CHEBI:49883"/>
    </ligand>
</feature>
<dbReference type="GO" id="GO:0070814">
    <property type="term" value="P:hydrogen sulfide biosynthetic process"/>
    <property type="evidence" value="ECO:0007669"/>
    <property type="project" value="UniProtKB-UniRule"/>
</dbReference>
<evidence type="ECO:0000256" key="10">
    <source>
        <dbReference type="ARBA" id="ARBA00029514"/>
    </source>
</evidence>
<comment type="caution">
    <text evidence="16">The sequence shown here is derived from an EMBL/GenBank/DDBJ whole genome shotgun (WGS) entry which is preliminary data.</text>
</comment>
<dbReference type="GO" id="GO:0043866">
    <property type="term" value="F:adenylyl-sulfate reductase (thioredoxin) activity"/>
    <property type="evidence" value="ECO:0007669"/>
    <property type="project" value="UniProtKB-EC"/>
</dbReference>
<feature type="binding site" evidence="14">
    <location>
        <position position="120"/>
    </location>
    <ligand>
        <name>[4Fe-4S] cluster</name>
        <dbReference type="ChEBI" id="CHEBI:49883"/>
    </ligand>
</feature>
<dbReference type="NCBIfam" id="TIGR02055">
    <property type="entry name" value="APS_reductase"/>
    <property type="match status" value="1"/>
</dbReference>
<dbReference type="GO" id="GO:0005737">
    <property type="term" value="C:cytoplasm"/>
    <property type="evidence" value="ECO:0007669"/>
    <property type="project" value="UniProtKB-SubCell"/>
</dbReference>
<dbReference type="AlphaFoldDB" id="A0A9D2U9F3"/>
<sequence length="243" mass="27603">MSAPALAPELLPAVAQRWHTLCSDLQAIARAHPDAVFANSLAAEDMVIQHALARLALPIQSFTLNTGRLHEETLALIPRIQERYNVHVHVLEPDPKTVAAHVDAHGAYAFYDSLELRKACCHLRKVAPLTQFLQGRSAWVTGQRREQSQTRAELHAVENDTSFGLRKFNPLCDWLHDDVWQVIRHFQIPYNPLHDQGYPSIGCDPCTRAIRPGEDLRAGRWWWEQRDSIECGLHQSPIRHTSN</sequence>
<feature type="domain" description="Phosphoadenosine phosphosulphate reductase" evidence="15">
    <location>
        <begin position="36"/>
        <end position="209"/>
    </location>
</feature>
<evidence type="ECO:0000256" key="5">
    <source>
        <dbReference type="ARBA" id="ARBA00023004"/>
    </source>
</evidence>
<evidence type="ECO:0000313" key="17">
    <source>
        <dbReference type="Proteomes" id="UP000823889"/>
    </source>
</evidence>
<evidence type="ECO:0000256" key="4">
    <source>
        <dbReference type="ARBA" id="ARBA00023002"/>
    </source>
</evidence>
<comment type="catalytic activity">
    <reaction evidence="13 14">
        <text>[thioredoxin]-disulfide + sulfite + AMP + 2 H(+) = adenosine 5'-phosphosulfate + [thioredoxin]-dithiol</text>
        <dbReference type="Rhea" id="RHEA:21976"/>
        <dbReference type="Rhea" id="RHEA-COMP:10698"/>
        <dbReference type="Rhea" id="RHEA-COMP:10700"/>
        <dbReference type="ChEBI" id="CHEBI:15378"/>
        <dbReference type="ChEBI" id="CHEBI:17359"/>
        <dbReference type="ChEBI" id="CHEBI:29950"/>
        <dbReference type="ChEBI" id="CHEBI:50058"/>
        <dbReference type="ChEBI" id="CHEBI:58243"/>
        <dbReference type="ChEBI" id="CHEBI:456215"/>
        <dbReference type="EC" id="1.8.4.10"/>
    </reaction>
</comment>
<evidence type="ECO:0000256" key="14">
    <source>
        <dbReference type="HAMAP-Rule" id="MF_00063"/>
    </source>
</evidence>
<evidence type="ECO:0000256" key="7">
    <source>
        <dbReference type="ARBA" id="ARBA00024298"/>
    </source>
</evidence>
<feature type="binding site" evidence="14">
    <location>
        <position position="121"/>
    </location>
    <ligand>
        <name>[4Fe-4S] cluster</name>
        <dbReference type="ChEBI" id="CHEBI:49883"/>
    </ligand>
</feature>
<dbReference type="Pfam" id="PF01507">
    <property type="entry name" value="PAPS_reduct"/>
    <property type="match status" value="1"/>
</dbReference>
<reference evidence="16" key="2">
    <citation type="submission" date="2021-04" db="EMBL/GenBank/DDBJ databases">
        <authorList>
            <person name="Gilroy R."/>
        </authorList>
    </citation>
    <scope>NUCLEOTIDE SEQUENCE</scope>
    <source>
        <strain evidence="16">9264</strain>
    </source>
</reference>
<dbReference type="InterPro" id="IPR002500">
    <property type="entry name" value="PAPS_reduct_dom"/>
</dbReference>
<dbReference type="GO" id="GO:0019379">
    <property type="term" value="P:sulfate assimilation, phosphoadenylyl sulfate reduction by phosphoadenylyl-sulfate reductase (thioredoxin)"/>
    <property type="evidence" value="ECO:0007669"/>
    <property type="project" value="UniProtKB-UniRule"/>
</dbReference>
<comment type="cofactor">
    <cofactor evidence="14">
        <name>[4Fe-4S] cluster</name>
        <dbReference type="ChEBI" id="CHEBI:49883"/>
    </cofactor>
    <text evidence="14">Binds 1 [4Fe-4S] cluster per subunit.</text>
</comment>
<keyword evidence="3 14" id="KW-0479">Metal-binding</keyword>
<comment type="similarity">
    <text evidence="1 14">Belongs to the PAPS reductase family. CysH subfamily.</text>
</comment>
<dbReference type="InterPro" id="IPR004511">
    <property type="entry name" value="PAPS/APS_Rdtase"/>
</dbReference>
<feature type="active site" description="Nucleophile; cysteine thiosulfonate intermediate" evidence="14">
    <location>
        <position position="231"/>
    </location>
</feature>
<dbReference type="GO" id="GO:0046872">
    <property type="term" value="F:metal ion binding"/>
    <property type="evidence" value="ECO:0007669"/>
    <property type="project" value="UniProtKB-KW"/>
</dbReference>
<dbReference type="NCBIfam" id="NF002537">
    <property type="entry name" value="PRK02090.1"/>
    <property type="match status" value="1"/>
</dbReference>
<keyword evidence="2 14" id="KW-0963">Cytoplasm</keyword>
<comment type="subcellular location">
    <subcellularLocation>
        <location evidence="14">Cytoplasm</location>
    </subcellularLocation>
</comment>
<dbReference type="PIRSF" id="PIRSF000857">
    <property type="entry name" value="PAPS_reductase"/>
    <property type="match status" value="1"/>
</dbReference>
<dbReference type="GO" id="GO:0019344">
    <property type="term" value="P:cysteine biosynthetic process"/>
    <property type="evidence" value="ECO:0007669"/>
    <property type="project" value="InterPro"/>
</dbReference>
<reference evidence="16" key="1">
    <citation type="journal article" date="2021" name="PeerJ">
        <title>Extensive microbial diversity within the chicken gut microbiome revealed by metagenomics and culture.</title>
        <authorList>
            <person name="Gilroy R."/>
            <person name="Ravi A."/>
            <person name="Getino M."/>
            <person name="Pursley I."/>
            <person name="Horton D.L."/>
            <person name="Alikhan N.F."/>
            <person name="Baker D."/>
            <person name="Gharbi K."/>
            <person name="Hall N."/>
            <person name="Watson M."/>
            <person name="Adriaenssens E.M."/>
            <person name="Foster-Nyarko E."/>
            <person name="Jarju S."/>
            <person name="Secka A."/>
            <person name="Antonio M."/>
            <person name="Oren A."/>
            <person name="Chaudhuri R.R."/>
            <person name="La Ragione R."/>
            <person name="Hildebrand F."/>
            <person name="Pallen M.J."/>
        </authorList>
    </citation>
    <scope>NUCLEOTIDE SEQUENCE</scope>
    <source>
        <strain evidence="16">9264</strain>
    </source>
</reference>
<name>A0A9D2U9F3_9BURK</name>
<dbReference type="PANTHER" id="PTHR46482">
    <property type="entry name" value="5'-ADENYLYLSULFATE REDUCTASE 3, CHLOROPLASTIC"/>
    <property type="match status" value="1"/>
</dbReference>
<evidence type="ECO:0000256" key="8">
    <source>
        <dbReference type="ARBA" id="ARBA00024327"/>
    </source>
</evidence>
<dbReference type="Proteomes" id="UP000823889">
    <property type="component" value="Unassembled WGS sequence"/>
</dbReference>
<dbReference type="CDD" id="cd23945">
    <property type="entry name" value="PAPS_reductase"/>
    <property type="match status" value="1"/>
</dbReference>
<evidence type="ECO:0000256" key="13">
    <source>
        <dbReference type="ARBA" id="ARBA00048441"/>
    </source>
</evidence>
<comment type="function">
    <text evidence="7 14">Catalyzes the formation of sulfite from adenosine 5'-phosphosulfate (APS) using thioredoxin as an electron donor.</text>
</comment>
<organism evidence="16 17">
    <name type="scientific">Candidatus Paenalcaligenes intestinipullorum</name>
    <dbReference type="NCBI Taxonomy" id="2838718"/>
    <lineage>
        <taxon>Bacteria</taxon>
        <taxon>Pseudomonadati</taxon>
        <taxon>Pseudomonadota</taxon>
        <taxon>Betaproteobacteria</taxon>
        <taxon>Burkholderiales</taxon>
        <taxon>Alcaligenaceae</taxon>
        <taxon>Paenalcaligenes</taxon>
    </lineage>
</organism>
<dbReference type="Gene3D" id="3.40.50.620">
    <property type="entry name" value="HUPs"/>
    <property type="match status" value="1"/>
</dbReference>
<accession>A0A9D2U9F3</accession>